<dbReference type="AlphaFoldDB" id="A0A6G1JT33"/>
<name>A0A6G1JT33_9PLEO</name>
<feature type="transmembrane region" description="Helical" evidence="1">
    <location>
        <begin position="40"/>
        <end position="61"/>
    </location>
</feature>
<keyword evidence="1" id="KW-1133">Transmembrane helix</keyword>
<evidence type="ECO:0000313" key="2">
    <source>
        <dbReference type="EMBL" id="KAF2703327.1"/>
    </source>
</evidence>
<protein>
    <submittedName>
        <fullName evidence="2">Uncharacterized protein</fullName>
    </submittedName>
</protein>
<evidence type="ECO:0000256" key="1">
    <source>
        <dbReference type="SAM" id="Phobius"/>
    </source>
</evidence>
<sequence length="84" mass="9718">MPWLAGQPVGFIEGNGRHQGLNKHHELAQRVCDNDGSHEFLVFLIFLIFFLIFFIFLIFLISMTRITFGVMWADQPPSRTRPIA</sequence>
<evidence type="ECO:0000313" key="3">
    <source>
        <dbReference type="Proteomes" id="UP000799428"/>
    </source>
</evidence>
<organism evidence="2 3">
    <name type="scientific">Pleomassaria siparia CBS 279.74</name>
    <dbReference type="NCBI Taxonomy" id="1314801"/>
    <lineage>
        <taxon>Eukaryota</taxon>
        <taxon>Fungi</taxon>
        <taxon>Dikarya</taxon>
        <taxon>Ascomycota</taxon>
        <taxon>Pezizomycotina</taxon>
        <taxon>Dothideomycetes</taxon>
        <taxon>Pleosporomycetidae</taxon>
        <taxon>Pleosporales</taxon>
        <taxon>Pleomassariaceae</taxon>
        <taxon>Pleomassaria</taxon>
    </lineage>
</organism>
<keyword evidence="1" id="KW-0812">Transmembrane</keyword>
<proteinExistence type="predicted"/>
<keyword evidence="1" id="KW-0472">Membrane</keyword>
<gene>
    <name evidence="2" type="ORF">K504DRAFT_508231</name>
</gene>
<keyword evidence="3" id="KW-1185">Reference proteome</keyword>
<accession>A0A6G1JT33</accession>
<reference evidence="2" key="1">
    <citation type="journal article" date="2020" name="Stud. Mycol.">
        <title>101 Dothideomycetes genomes: a test case for predicting lifestyles and emergence of pathogens.</title>
        <authorList>
            <person name="Haridas S."/>
            <person name="Albert R."/>
            <person name="Binder M."/>
            <person name="Bloem J."/>
            <person name="Labutti K."/>
            <person name="Salamov A."/>
            <person name="Andreopoulos B."/>
            <person name="Baker S."/>
            <person name="Barry K."/>
            <person name="Bills G."/>
            <person name="Bluhm B."/>
            <person name="Cannon C."/>
            <person name="Castanera R."/>
            <person name="Culley D."/>
            <person name="Daum C."/>
            <person name="Ezra D."/>
            <person name="Gonzalez J."/>
            <person name="Henrissat B."/>
            <person name="Kuo A."/>
            <person name="Liang C."/>
            <person name="Lipzen A."/>
            <person name="Lutzoni F."/>
            <person name="Magnuson J."/>
            <person name="Mondo S."/>
            <person name="Nolan M."/>
            <person name="Ohm R."/>
            <person name="Pangilinan J."/>
            <person name="Park H.-J."/>
            <person name="Ramirez L."/>
            <person name="Alfaro M."/>
            <person name="Sun H."/>
            <person name="Tritt A."/>
            <person name="Yoshinaga Y."/>
            <person name="Zwiers L.-H."/>
            <person name="Turgeon B."/>
            <person name="Goodwin S."/>
            <person name="Spatafora J."/>
            <person name="Crous P."/>
            <person name="Grigoriev I."/>
        </authorList>
    </citation>
    <scope>NUCLEOTIDE SEQUENCE</scope>
    <source>
        <strain evidence="2">CBS 279.74</strain>
    </source>
</reference>
<dbReference type="EMBL" id="MU005788">
    <property type="protein sequence ID" value="KAF2703327.1"/>
    <property type="molecule type" value="Genomic_DNA"/>
</dbReference>
<dbReference type="Proteomes" id="UP000799428">
    <property type="component" value="Unassembled WGS sequence"/>
</dbReference>